<evidence type="ECO:0000256" key="12">
    <source>
        <dbReference type="SAM" id="SignalP"/>
    </source>
</evidence>
<evidence type="ECO:0000256" key="9">
    <source>
        <dbReference type="ARBA" id="ARBA00023054"/>
    </source>
</evidence>
<keyword evidence="3" id="KW-0109">Calcium transport</keyword>
<organism evidence="14 15">
    <name type="scientific">Hucho hucho</name>
    <name type="common">huchen</name>
    <dbReference type="NCBI Taxonomy" id="62062"/>
    <lineage>
        <taxon>Eukaryota</taxon>
        <taxon>Metazoa</taxon>
        <taxon>Chordata</taxon>
        <taxon>Craniata</taxon>
        <taxon>Vertebrata</taxon>
        <taxon>Euteleostomi</taxon>
        <taxon>Actinopterygii</taxon>
        <taxon>Neopterygii</taxon>
        <taxon>Teleostei</taxon>
        <taxon>Protacanthopterygii</taxon>
        <taxon>Salmoniformes</taxon>
        <taxon>Salmonidae</taxon>
        <taxon>Salmoninae</taxon>
        <taxon>Hucho</taxon>
    </lineage>
</organism>
<dbReference type="PANTHER" id="PTHR15136">
    <property type="entry name" value="STROMAL INTERACTION MOLECULE HOMOLOG"/>
    <property type="match status" value="1"/>
</dbReference>
<dbReference type="Pfam" id="PF25578">
    <property type="entry name" value="EF-hand_STIM1"/>
    <property type="match status" value="1"/>
</dbReference>
<evidence type="ECO:0000256" key="4">
    <source>
        <dbReference type="ARBA" id="ARBA00022692"/>
    </source>
</evidence>
<keyword evidence="11" id="KW-0472">Membrane</keyword>
<evidence type="ECO:0000256" key="5">
    <source>
        <dbReference type="ARBA" id="ARBA00022723"/>
    </source>
</evidence>
<keyword evidence="7" id="KW-0106">Calcium</keyword>
<dbReference type="STRING" id="62062.ENSHHUP00000007204"/>
<keyword evidence="5" id="KW-0479">Metal-binding</keyword>
<keyword evidence="15" id="KW-1185">Reference proteome</keyword>
<evidence type="ECO:0000256" key="7">
    <source>
        <dbReference type="ARBA" id="ARBA00022837"/>
    </source>
</evidence>
<dbReference type="Ensembl" id="ENSHHUT00000007423.1">
    <property type="protein sequence ID" value="ENSHHUP00000007204.1"/>
    <property type="gene ID" value="ENSHHUG00000004455.1"/>
</dbReference>
<dbReference type="Gene3D" id="1.10.238.180">
    <property type="match status" value="1"/>
</dbReference>
<reference evidence="14" key="2">
    <citation type="submission" date="2025-08" db="UniProtKB">
        <authorList>
            <consortium name="Ensembl"/>
        </authorList>
    </citation>
    <scope>IDENTIFICATION</scope>
</reference>
<feature type="signal peptide" evidence="12">
    <location>
        <begin position="1"/>
        <end position="19"/>
    </location>
</feature>
<evidence type="ECO:0000313" key="14">
    <source>
        <dbReference type="Ensembl" id="ENSHHUP00000007204.1"/>
    </source>
</evidence>
<evidence type="ECO:0000256" key="6">
    <source>
        <dbReference type="ARBA" id="ARBA00022729"/>
    </source>
</evidence>
<dbReference type="GO" id="GO:0006874">
    <property type="term" value="P:intracellular calcium ion homeostasis"/>
    <property type="evidence" value="ECO:0007669"/>
    <property type="project" value="TreeGrafter"/>
</dbReference>
<evidence type="ECO:0000256" key="3">
    <source>
        <dbReference type="ARBA" id="ARBA00022568"/>
    </source>
</evidence>
<dbReference type="GO" id="GO:0005509">
    <property type="term" value="F:calcium ion binding"/>
    <property type="evidence" value="ECO:0007669"/>
    <property type="project" value="TreeGrafter"/>
</dbReference>
<dbReference type="GO" id="GO:0005783">
    <property type="term" value="C:endoplasmic reticulum"/>
    <property type="evidence" value="ECO:0007669"/>
    <property type="project" value="TreeGrafter"/>
</dbReference>
<dbReference type="FunFam" id="1.10.238.180:FF:000001">
    <property type="entry name" value="Stromal interaction molecule 1"/>
    <property type="match status" value="1"/>
</dbReference>
<dbReference type="Proteomes" id="UP000314982">
    <property type="component" value="Unassembled WGS sequence"/>
</dbReference>
<keyword evidence="8" id="KW-1133">Transmembrane helix</keyword>
<feature type="chain" id="PRO_5021192573" description="STIM1/2 EF-hand domain-containing protein" evidence="12">
    <location>
        <begin position="20"/>
        <end position="216"/>
    </location>
</feature>
<accession>A0A4W5K5D5</accession>
<evidence type="ECO:0000259" key="13">
    <source>
        <dbReference type="Pfam" id="PF25578"/>
    </source>
</evidence>
<name>A0A4W5K5D5_9TELE</name>
<protein>
    <recommendedName>
        <fullName evidence="13">STIM1/2 EF-hand domain-containing protein</fullName>
    </recommendedName>
</protein>
<evidence type="ECO:0000256" key="10">
    <source>
        <dbReference type="ARBA" id="ARBA00023065"/>
    </source>
</evidence>
<dbReference type="GO" id="GO:0002115">
    <property type="term" value="P:store-operated calcium entry"/>
    <property type="evidence" value="ECO:0007669"/>
    <property type="project" value="TreeGrafter"/>
</dbReference>
<evidence type="ECO:0000256" key="8">
    <source>
        <dbReference type="ARBA" id="ARBA00022989"/>
    </source>
</evidence>
<dbReference type="InterPro" id="IPR057835">
    <property type="entry name" value="EF-hand_STIM1/2"/>
</dbReference>
<evidence type="ECO:0000256" key="1">
    <source>
        <dbReference type="ARBA" id="ARBA00004479"/>
    </source>
</evidence>
<keyword evidence="9" id="KW-0175">Coiled coil</keyword>
<keyword evidence="6 12" id="KW-0732">Signal</keyword>
<proteinExistence type="predicted"/>
<dbReference type="InterPro" id="IPR037608">
    <property type="entry name" value="STIM1/2"/>
</dbReference>
<feature type="domain" description="STIM1/2 EF-hand" evidence="13">
    <location>
        <begin position="52"/>
        <end position="129"/>
    </location>
</feature>
<reference evidence="14" key="3">
    <citation type="submission" date="2025-09" db="UniProtKB">
        <authorList>
            <consortium name="Ensembl"/>
        </authorList>
    </citation>
    <scope>IDENTIFICATION</scope>
</reference>
<sequence>MMLLLSPVLLLLRGVLIEASHGIIQDSGYYHHNDPALGLTFAGQRTVFDSTDPCLVVSPPCMNEADRYSLEALRNIHREMDDDQDGGIEVEESVEFIIEDMKQQQTNKHSNLHREDQHITIEELWRGWKFSEGTLCVCDYAMCYSIHSFFITKPSHLSPSCSLSFPLPLSLSPSDLPLSPFLPPPLSIPIRPPPLSLPTPSSLYPHPTSPSLPFSP</sequence>
<evidence type="ECO:0000256" key="11">
    <source>
        <dbReference type="ARBA" id="ARBA00023136"/>
    </source>
</evidence>
<keyword evidence="10" id="KW-0406">Ion transport</keyword>
<keyword evidence="4" id="KW-0812">Transmembrane</keyword>
<dbReference type="GO" id="GO:0005886">
    <property type="term" value="C:plasma membrane"/>
    <property type="evidence" value="ECO:0007669"/>
    <property type="project" value="TreeGrafter"/>
</dbReference>
<dbReference type="AlphaFoldDB" id="A0A4W5K5D5"/>
<evidence type="ECO:0000313" key="15">
    <source>
        <dbReference type="Proteomes" id="UP000314982"/>
    </source>
</evidence>
<dbReference type="GO" id="GO:0051049">
    <property type="term" value="P:regulation of transport"/>
    <property type="evidence" value="ECO:0007669"/>
    <property type="project" value="UniProtKB-ARBA"/>
</dbReference>
<dbReference type="GeneTree" id="ENSGT00390000000214"/>
<dbReference type="PANTHER" id="PTHR15136:SF12">
    <property type="entry name" value="STROMAL INTERACTION MOLECULE 2 ISOFORM X1"/>
    <property type="match status" value="1"/>
</dbReference>
<reference evidence="15" key="1">
    <citation type="submission" date="2018-06" db="EMBL/GenBank/DDBJ databases">
        <title>Genome assembly of Danube salmon.</title>
        <authorList>
            <person name="Macqueen D.J."/>
            <person name="Gundappa M.K."/>
        </authorList>
    </citation>
    <scope>NUCLEOTIDE SEQUENCE [LARGE SCALE GENOMIC DNA]</scope>
</reference>
<keyword evidence="2" id="KW-0813">Transport</keyword>
<evidence type="ECO:0000256" key="2">
    <source>
        <dbReference type="ARBA" id="ARBA00022448"/>
    </source>
</evidence>
<dbReference type="GO" id="GO:0005246">
    <property type="term" value="F:calcium channel regulator activity"/>
    <property type="evidence" value="ECO:0007669"/>
    <property type="project" value="InterPro"/>
</dbReference>
<comment type="subcellular location">
    <subcellularLocation>
        <location evidence="1">Membrane</location>
        <topology evidence="1">Single-pass type I membrane protein</topology>
    </subcellularLocation>
</comment>